<evidence type="ECO:0000313" key="2">
    <source>
        <dbReference type="Proteomes" id="UP000005808"/>
    </source>
</evidence>
<sequence length="140" mass="14842">MVDIPTRPGVTQRFLYLAPAQPKAAVILYAGGHGGLNIYPNGSVGWGAGNFLVRSRQLFVDNGFAVAVIDAPSDRLSWPYLTGFRLSPEHAEDTRAVIAWMRSHTGLPVWLVGTSRGTQSVAATAIRLADGGGPDGIVLT</sequence>
<dbReference type="InterPro" id="IPR029058">
    <property type="entry name" value="AB_hydrolase_fold"/>
</dbReference>
<evidence type="ECO:0000313" key="1">
    <source>
        <dbReference type="EMBL" id="EHP37539.1"/>
    </source>
</evidence>
<feature type="non-terminal residue" evidence="1">
    <location>
        <position position="140"/>
    </location>
</feature>
<dbReference type="Proteomes" id="UP000005808">
    <property type="component" value="Unassembled WGS sequence"/>
</dbReference>
<dbReference type="Gene3D" id="3.40.50.1820">
    <property type="entry name" value="alpha/beta hydrolase"/>
    <property type="match status" value="1"/>
</dbReference>
<comment type="caution">
    <text evidence="1">The sequence shown here is derived from an EMBL/GenBank/DDBJ whole genome shotgun (WGS) entry which is preliminary data.</text>
</comment>
<protein>
    <submittedName>
        <fullName evidence="1">Uncharacterized protein</fullName>
    </submittedName>
</protein>
<gene>
    <name evidence="1" type="ORF">OR16_42241</name>
</gene>
<dbReference type="AlphaFoldDB" id="H1SIW4"/>
<organism evidence="1 2">
    <name type="scientific">Cupriavidus basilensis OR16</name>
    <dbReference type="NCBI Taxonomy" id="1127483"/>
    <lineage>
        <taxon>Bacteria</taxon>
        <taxon>Pseudomonadati</taxon>
        <taxon>Pseudomonadota</taxon>
        <taxon>Betaproteobacteria</taxon>
        <taxon>Burkholderiales</taxon>
        <taxon>Burkholderiaceae</taxon>
        <taxon>Cupriavidus</taxon>
    </lineage>
</organism>
<dbReference type="SUPFAM" id="SSF53474">
    <property type="entry name" value="alpha/beta-Hydrolases"/>
    <property type="match status" value="1"/>
</dbReference>
<dbReference type="EMBL" id="AHJE01000289">
    <property type="protein sequence ID" value="EHP37539.1"/>
    <property type="molecule type" value="Genomic_DNA"/>
</dbReference>
<name>H1SIW4_9BURK</name>
<accession>H1SIW4</accession>
<reference evidence="1 2" key="1">
    <citation type="journal article" date="2012" name="J. Bacteriol.">
        <title>De Novo Genome Project of Cupriavidus basilensis OR16.</title>
        <authorList>
            <person name="Cserhati M."/>
            <person name="Kriszt B."/>
            <person name="Szoboszlay S."/>
            <person name="Toth A."/>
            <person name="Szabo I."/>
            <person name="Tancsics A."/>
            <person name="Nagy I."/>
            <person name="Horvath B."/>
            <person name="Nagy I."/>
            <person name="Kukolya J."/>
        </authorList>
    </citation>
    <scope>NUCLEOTIDE SEQUENCE [LARGE SCALE GENOMIC DNA]</scope>
    <source>
        <strain evidence="1 2">OR16</strain>
    </source>
</reference>
<proteinExistence type="predicted"/>